<protein>
    <submittedName>
        <fullName evidence="4">D-amino acid dehydrogenase small subunit</fullName>
    </submittedName>
</protein>
<accession>A0A2U8GVR8</accession>
<dbReference type="AlphaFoldDB" id="A0A2U8GVR8"/>
<evidence type="ECO:0000259" key="3">
    <source>
        <dbReference type="Pfam" id="PF01266"/>
    </source>
</evidence>
<reference evidence="4 5" key="1">
    <citation type="submission" date="2017-06" db="EMBL/GenBank/DDBJ databases">
        <title>Azoarcus.</title>
        <authorList>
            <person name="Woo J.-H."/>
            <person name="Kim H.-S."/>
        </authorList>
    </citation>
    <scope>NUCLEOTIDE SEQUENCE [LARGE SCALE GENOMIC DNA]</scope>
    <source>
        <strain evidence="4 5">TSPY31</strain>
    </source>
</reference>
<evidence type="ECO:0000256" key="1">
    <source>
        <dbReference type="ARBA" id="ARBA00009410"/>
    </source>
</evidence>
<dbReference type="GO" id="GO:0055130">
    <property type="term" value="P:D-alanine catabolic process"/>
    <property type="evidence" value="ECO:0007669"/>
    <property type="project" value="TreeGrafter"/>
</dbReference>
<evidence type="ECO:0000313" key="5">
    <source>
        <dbReference type="Proteomes" id="UP000244930"/>
    </source>
</evidence>
<keyword evidence="2" id="KW-0560">Oxidoreductase</keyword>
<dbReference type="Pfam" id="PF01266">
    <property type="entry name" value="DAO"/>
    <property type="match status" value="1"/>
</dbReference>
<dbReference type="GO" id="GO:0008718">
    <property type="term" value="F:D-amino-acid dehydrogenase activity"/>
    <property type="evidence" value="ECO:0007669"/>
    <property type="project" value="TreeGrafter"/>
</dbReference>
<dbReference type="PANTHER" id="PTHR13847">
    <property type="entry name" value="SARCOSINE DEHYDROGENASE-RELATED"/>
    <property type="match status" value="1"/>
</dbReference>
<dbReference type="EMBL" id="CP022187">
    <property type="protein sequence ID" value="AWI77661.1"/>
    <property type="molecule type" value="Genomic_DNA"/>
</dbReference>
<dbReference type="Gene3D" id="3.50.50.60">
    <property type="entry name" value="FAD/NAD(P)-binding domain"/>
    <property type="match status" value="2"/>
</dbReference>
<evidence type="ECO:0000313" key="4">
    <source>
        <dbReference type="EMBL" id="AWI77661.1"/>
    </source>
</evidence>
<dbReference type="RefSeq" id="WP_108951361.1">
    <property type="nucleotide sequence ID" value="NZ_CP022187.1"/>
</dbReference>
<dbReference type="Gene3D" id="3.30.9.10">
    <property type="entry name" value="D-Amino Acid Oxidase, subunit A, domain 2"/>
    <property type="match status" value="1"/>
</dbReference>
<dbReference type="GO" id="GO:0005886">
    <property type="term" value="C:plasma membrane"/>
    <property type="evidence" value="ECO:0007669"/>
    <property type="project" value="TreeGrafter"/>
</dbReference>
<dbReference type="KEGG" id="acom:CEW83_11355"/>
<evidence type="ECO:0000256" key="2">
    <source>
        <dbReference type="ARBA" id="ARBA00023002"/>
    </source>
</evidence>
<dbReference type="InterPro" id="IPR036188">
    <property type="entry name" value="FAD/NAD-bd_sf"/>
</dbReference>
<keyword evidence="5" id="KW-1185">Reference proteome</keyword>
<comment type="similarity">
    <text evidence="1">Belongs to the DadA oxidoreductase family.</text>
</comment>
<organism evidence="4 5">
    <name type="scientific">Parazoarcus communis</name>
    <dbReference type="NCBI Taxonomy" id="41977"/>
    <lineage>
        <taxon>Bacteria</taxon>
        <taxon>Pseudomonadati</taxon>
        <taxon>Pseudomonadota</taxon>
        <taxon>Betaproteobacteria</taxon>
        <taxon>Rhodocyclales</taxon>
        <taxon>Zoogloeaceae</taxon>
        <taxon>Parazoarcus</taxon>
    </lineage>
</organism>
<dbReference type="SUPFAM" id="SSF54373">
    <property type="entry name" value="FAD-linked reductases, C-terminal domain"/>
    <property type="match status" value="1"/>
</dbReference>
<name>A0A2U8GVR8_9RHOO</name>
<proteinExistence type="inferred from homology"/>
<dbReference type="SUPFAM" id="SSF51905">
    <property type="entry name" value="FAD/NAD(P)-binding domain"/>
    <property type="match status" value="1"/>
</dbReference>
<dbReference type="PANTHER" id="PTHR13847:SF280">
    <property type="entry name" value="D-AMINO ACID DEHYDROGENASE"/>
    <property type="match status" value="1"/>
</dbReference>
<feature type="domain" description="FAD dependent oxidoreductase" evidence="3">
    <location>
        <begin position="2"/>
        <end position="400"/>
    </location>
</feature>
<dbReference type="InterPro" id="IPR006076">
    <property type="entry name" value="FAD-dep_OxRdtase"/>
</dbReference>
<dbReference type="Proteomes" id="UP000244930">
    <property type="component" value="Chromosome"/>
</dbReference>
<gene>
    <name evidence="4" type="ORF">CEW83_11355</name>
</gene>
<dbReference type="NCBIfam" id="NF001933">
    <property type="entry name" value="PRK00711.1"/>
    <property type="match status" value="1"/>
</dbReference>
<sequence>MDITIVGGGIVGLASAWFLRADGHQVTVVDACERVGQGASHANGGQLSYRYVAPLAEPGVLAKIPGWMLRSDAPIRFKPAFDRRQWAWIAQFLRACNGRDQAASIASLLPLSLYSRRLMDELRKTKDFDFAWRRNGKLVLHRDPASFAAARRLLASSPGADGEQCALDVRGCLDVEPALERMAPHLAGGIHTPSEEVGDCLALCEALQRGLRQGPGAVTFRMSERVERIELAAGRYHALQTDRGRIRGDACVIANGVDGGSLLRSVGVGVPIYPLKGYSISAPLVAPGKAPEISITDFQRKVVYARIGDLLRVAGMADIVGHDRSIRPARIELLKRETAENFGTTADLSRAREWCGLRPATPSGRPIIGASRIPGVWLNLGQGALGFTLAAGSARVLADRMSGGTPAIPDAPFAPAA</sequence>
<dbReference type="GO" id="GO:0005737">
    <property type="term" value="C:cytoplasm"/>
    <property type="evidence" value="ECO:0007669"/>
    <property type="project" value="TreeGrafter"/>
</dbReference>